<dbReference type="EMBL" id="CP140152">
    <property type="protein sequence ID" value="WQH05536.1"/>
    <property type="molecule type" value="Genomic_DNA"/>
</dbReference>
<reference evidence="10 11" key="1">
    <citation type="submission" date="2023-11" db="EMBL/GenBank/DDBJ databases">
        <title>MicrobeMod: A computational toolkit for identifying prokaryotic methylation and restriction-modification with nanopore sequencing.</title>
        <authorList>
            <person name="Crits-Christoph A."/>
            <person name="Kang S.C."/>
            <person name="Lee H."/>
            <person name="Ostrov N."/>
        </authorList>
    </citation>
    <scope>NUCLEOTIDE SEQUENCE [LARGE SCALE GENOMIC DNA]</scope>
    <source>
        <strain evidence="10 11">ATCC 25935</strain>
    </source>
</reference>
<evidence type="ECO:0000256" key="4">
    <source>
        <dbReference type="ARBA" id="ARBA00022989"/>
    </source>
</evidence>
<feature type="domain" description="Tyrosine-protein kinase G-rich" evidence="9">
    <location>
        <begin position="304"/>
        <end position="376"/>
    </location>
</feature>
<dbReference type="InterPro" id="IPR050445">
    <property type="entry name" value="Bact_polysacc_biosynth/exp"/>
</dbReference>
<feature type="transmembrane region" description="Helical" evidence="7">
    <location>
        <begin position="37"/>
        <end position="56"/>
    </location>
</feature>
<dbReference type="Pfam" id="PF13807">
    <property type="entry name" value="GNVR"/>
    <property type="match status" value="1"/>
</dbReference>
<protein>
    <submittedName>
        <fullName evidence="10">Wzz/FepE/Etk N-terminal domain-containing protein</fullName>
    </submittedName>
</protein>
<dbReference type="Pfam" id="PF02706">
    <property type="entry name" value="Wzz"/>
    <property type="match status" value="1"/>
</dbReference>
<keyword evidence="3 7" id="KW-0812">Transmembrane</keyword>
<feature type="transmembrane region" description="Helical" evidence="7">
    <location>
        <begin position="76"/>
        <end position="96"/>
    </location>
</feature>
<evidence type="ECO:0000259" key="9">
    <source>
        <dbReference type="Pfam" id="PF13807"/>
    </source>
</evidence>
<comment type="subcellular location">
    <subcellularLocation>
        <location evidence="1">Cell membrane</location>
        <topology evidence="1">Multi-pass membrane protein</topology>
    </subcellularLocation>
</comment>
<keyword evidence="5 7" id="KW-0472">Membrane</keyword>
<dbReference type="RefSeq" id="WP_040377973.1">
    <property type="nucleotide sequence ID" value="NZ_CP140152.1"/>
</dbReference>
<evidence type="ECO:0000256" key="6">
    <source>
        <dbReference type="SAM" id="Coils"/>
    </source>
</evidence>
<sequence>MSINQIQPPSLPDTGDTSERDFSLLYILVVLAKHKKLIFGLPVVAAILGAGISFALPSVYKANAKLLPPQQAQSGASALLSQLGGAAGALAGAAGLKNPNDLYVGMLKSRSVSDKLVEKFDLKKVYDVESREKARTILEANSNIVAGKDGLITIDVEDEDKTLVAKLANGYVTELVNLTKVLAVTEASQRRVFFERQLEQSKDNLAKAEMALKGALDTHGVISVDADSRAIVETVGRLRAQISAKEIQLSSMRAFVTINNPEFKRAQEELSSLRAELSRLENGRPAIDSDKAEGSIKQVGLENIKILRDVKYYQMLYELLAKQYEMARLEEAKDTALVQVLDPAMEPERKFKPKRVMLILLSAILGLFAAIGLSFMLEKRKKLLADPEGKAQWDELKALVRSR</sequence>
<evidence type="ECO:0000256" key="1">
    <source>
        <dbReference type="ARBA" id="ARBA00004651"/>
    </source>
</evidence>
<keyword evidence="4 7" id="KW-1133">Transmembrane helix</keyword>
<organism evidence="10 11">
    <name type="scientific">Duganella zoogloeoides</name>
    <dbReference type="NCBI Taxonomy" id="75659"/>
    <lineage>
        <taxon>Bacteria</taxon>
        <taxon>Pseudomonadati</taxon>
        <taxon>Pseudomonadota</taxon>
        <taxon>Betaproteobacteria</taxon>
        <taxon>Burkholderiales</taxon>
        <taxon>Oxalobacteraceae</taxon>
        <taxon>Telluria group</taxon>
        <taxon>Duganella</taxon>
    </lineage>
</organism>
<evidence type="ECO:0000259" key="8">
    <source>
        <dbReference type="Pfam" id="PF02706"/>
    </source>
</evidence>
<dbReference type="PANTHER" id="PTHR32309">
    <property type="entry name" value="TYROSINE-PROTEIN KINASE"/>
    <property type="match status" value="1"/>
</dbReference>
<accession>A0ABZ0Y0H5</accession>
<keyword evidence="11" id="KW-1185">Reference proteome</keyword>
<evidence type="ECO:0000256" key="5">
    <source>
        <dbReference type="ARBA" id="ARBA00023136"/>
    </source>
</evidence>
<keyword evidence="2" id="KW-1003">Cell membrane</keyword>
<dbReference type="InterPro" id="IPR003856">
    <property type="entry name" value="LPS_length_determ_N"/>
</dbReference>
<dbReference type="Proteomes" id="UP001326110">
    <property type="component" value="Chromosome"/>
</dbReference>
<dbReference type="GeneID" id="43164655"/>
<keyword evidence="6" id="KW-0175">Coiled coil</keyword>
<evidence type="ECO:0000256" key="7">
    <source>
        <dbReference type="SAM" id="Phobius"/>
    </source>
</evidence>
<feature type="coiled-coil region" evidence="6">
    <location>
        <begin position="184"/>
        <end position="218"/>
    </location>
</feature>
<evidence type="ECO:0000313" key="10">
    <source>
        <dbReference type="EMBL" id="WQH05536.1"/>
    </source>
</evidence>
<feature type="transmembrane region" description="Helical" evidence="7">
    <location>
        <begin position="356"/>
        <end position="377"/>
    </location>
</feature>
<evidence type="ECO:0000256" key="2">
    <source>
        <dbReference type="ARBA" id="ARBA00022475"/>
    </source>
</evidence>
<feature type="domain" description="Polysaccharide chain length determinant N-terminal" evidence="8">
    <location>
        <begin position="21"/>
        <end position="119"/>
    </location>
</feature>
<gene>
    <name evidence="10" type="ORF">SR858_04120</name>
</gene>
<evidence type="ECO:0000256" key="3">
    <source>
        <dbReference type="ARBA" id="ARBA00022692"/>
    </source>
</evidence>
<proteinExistence type="predicted"/>
<name>A0ABZ0Y0H5_9BURK</name>
<evidence type="ECO:0000313" key="11">
    <source>
        <dbReference type="Proteomes" id="UP001326110"/>
    </source>
</evidence>
<dbReference type="PANTHER" id="PTHR32309:SF13">
    <property type="entry name" value="FERRIC ENTEROBACTIN TRANSPORT PROTEIN FEPE"/>
    <property type="match status" value="1"/>
</dbReference>
<dbReference type="InterPro" id="IPR032807">
    <property type="entry name" value="GNVR"/>
</dbReference>